<proteinExistence type="predicted"/>
<accession>A0A2P2NW75</accession>
<evidence type="ECO:0000313" key="1">
    <source>
        <dbReference type="EMBL" id="MBX46715.1"/>
    </source>
</evidence>
<dbReference type="AlphaFoldDB" id="A0A2P2NW75"/>
<organism evidence="1">
    <name type="scientific">Rhizophora mucronata</name>
    <name type="common">Asiatic mangrove</name>
    <dbReference type="NCBI Taxonomy" id="61149"/>
    <lineage>
        <taxon>Eukaryota</taxon>
        <taxon>Viridiplantae</taxon>
        <taxon>Streptophyta</taxon>
        <taxon>Embryophyta</taxon>
        <taxon>Tracheophyta</taxon>
        <taxon>Spermatophyta</taxon>
        <taxon>Magnoliopsida</taxon>
        <taxon>eudicotyledons</taxon>
        <taxon>Gunneridae</taxon>
        <taxon>Pentapetalae</taxon>
        <taxon>rosids</taxon>
        <taxon>fabids</taxon>
        <taxon>Malpighiales</taxon>
        <taxon>Rhizophoraceae</taxon>
        <taxon>Rhizophora</taxon>
    </lineage>
</organism>
<reference evidence="1" key="1">
    <citation type="submission" date="2018-02" db="EMBL/GenBank/DDBJ databases">
        <title>Rhizophora mucronata_Transcriptome.</title>
        <authorList>
            <person name="Meera S.P."/>
            <person name="Sreeshan A."/>
            <person name="Augustine A."/>
        </authorList>
    </citation>
    <scope>NUCLEOTIDE SEQUENCE</scope>
    <source>
        <tissue evidence="1">Leaf</tissue>
    </source>
</reference>
<name>A0A2P2NW75_RHIMU</name>
<protein>
    <submittedName>
        <fullName evidence="1">Uncharacterized protein</fullName>
    </submittedName>
</protein>
<sequence>MKNGCLLIEQVVCTRNMDNDMVEAEKGHRMHQLTINFLLLLEENRGPLYDLEI</sequence>
<dbReference type="EMBL" id="GGEC01066231">
    <property type="protein sequence ID" value="MBX46715.1"/>
    <property type="molecule type" value="Transcribed_RNA"/>
</dbReference>